<organism evidence="6 7">
    <name type="scientific">Gemmiger formicilis</name>
    <dbReference type="NCBI Taxonomy" id="745368"/>
    <lineage>
        <taxon>Bacteria</taxon>
        <taxon>Bacillati</taxon>
        <taxon>Bacillota</taxon>
        <taxon>Clostridia</taxon>
        <taxon>Eubacteriales</taxon>
        <taxon>Gemmiger</taxon>
    </lineage>
</organism>
<evidence type="ECO:0000256" key="4">
    <source>
        <dbReference type="SAM" id="Coils"/>
    </source>
</evidence>
<dbReference type="InterPro" id="IPR000641">
    <property type="entry name" value="CbxX/CfxQ"/>
</dbReference>
<dbReference type="PRINTS" id="PR00819">
    <property type="entry name" value="CBXCFQXSUPER"/>
</dbReference>
<dbReference type="Pfam" id="PF00004">
    <property type="entry name" value="AAA"/>
    <property type="match status" value="1"/>
</dbReference>
<evidence type="ECO:0000256" key="1">
    <source>
        <dbReference type="ARBA" id="ARBA00010378"/>
    </source>
</evidence>
<dbReference type="InterPro" id="IPR003593">
    <property type="entry name" value="AAA+_ATPase"/>
</dbReference>
<dbReference type="PANTHER" id="PTHR43392">
    <property type="entry name" value="AAA-TYPE ATPASE FAMILY PROTEIN / ANKYRIN REPEAT FAMILY PROTEIN"/>
    <property type="match status" value="1"/>
</dbReference>
<protein>
    <submittedName>
        <fullName evidence="6">ATPase family associated with various cellular activities (AAA)</fullName>
    </submittedName>
</protein>
<dbReference type="InterPro" id="IPR027417">
    <property type="entry name" value="P-loop_NTPase"/>
</dbReference>
<dbReference type="FunFam" id="3.40.50.300:FF:000216">
    <property type="entry name" value="Type VII secretion ATPase EccA"/>
    <property type="match status" value="1"/>
</dbReference>
<evidence type="ECO:0000313" key="7">
    <source>
        <dbReference type="Proteomes" id="UP000190286"/>
    </source>
</evidence>
<dbReference type="Gene3D" id="3.40.50.300">
    <property type="entry name" value="P-loop containing nucleotide triphosphate hydrolases"/>
    <property type="match status" value="1"/>
</dbReference>
<dbReference type="RefSeq" id="WP_078783266.1">
    <property type="nucleotide sequence ID" value="NZ_FUYF01000001.1"/>
</dbReference>
<dbReference type="Gene3D" id="1.10.8.60">
    <property type="match status" value="1"/>
</dbReference>
<name>A0A1T4W9T0_9FIRM</name>
<dbReference type="PANTHER" id="PTHR43392:SF2">
    <property type="entry name" value="AAA-TYPE ATPASE FAMILY PROTEIN _ ANKYRIN REPEAT FAMILY PROTEIN"/>
    <property type="match status" value="1"/>
</dbReference>
<evidence type="ECO:0000256" key="2">
    <source>
        <dbReference type="ARBA" id="ARBA00022741"/>
    </source>
</evidence>
<accession>A0A1T4W9T0</accession>
<dbReference type="InterPro" id="IPR050773">
    <property type="entry name" value="CbxX/CfxQ_RuBisCO_ESX"/>
</dbReference>
<dbReference type="InterPro" id="IPR041627">
    <property type="entry name" value="AAA_lid_6"/>
</dbReference>
<dbReference type="AlphaFoldDB" id="A0A1T4W9T0"/>
<dbReference type="STRING" id="745368.SAMN02745178_00252"/>
<dbReference type="SMART" id="SM00382">
    <property type="entry name" value="AAA"/>
    <property type="match status" value="1"/>
</dbReference>
<dbReference type="OrthoDB" id="9806903at2"/>
<evidence type="ECO:0000259" key="5">
    <source>
        <dbReference type="SMART" id="SM00382"/>
    </source>
</evidence>
<feature type="domain" description="AAA+ ATPase" evidence="5">
    <location>
        <begin position="464"/>
        <end position="602"/>
    </location>
</feature>
<sequence>MSLEDQYDAWVRGLMGGGRYAATPKQAEDANDAVQQMQAQLDALTEAQKRQTAAGSALNAVQKAGAATAESVRRMSSELTKSLKQDGLLGGTVAAPSPAPAVPAKADFAGVTEKIKAQVLGQDAFVSALVKAFRRPFVLGTADDTAHARSVMLLCGPNGTGRHYALQCVVDELAARGVLHSAAVETLDLALYPGPAQEKLFLQDLYAALQSDAEVLTFEHYESCAANYLNMLATLAMDGTLALSSRYVLQRGILVDVGTALAPGAIGELQAGGKYFVFYSNKGETALADHFGAKFVDAVAGDICRTEAFTPEALAAVAARELNYLAQRTRRQCGLALTMGADVRDLLASQYGKTSGMQAMRDYCETVYRAIAEYVLDADETPADGTPAALTAENGRLCMAVNGGDSFDLLALLPQQYRGDVDAVEAELDGIIGLDEIKSYVRDIAKNVQAQQRRKAQGLKVAEVNMHMIFTGNPGTGKTTIARILAKYLKAIGALRGGQLVEVTRADLVGRYVGHTAPLTNSVIQSALGGVLFIDEAYALYRGGEDSFGLEAIDTLVKGIEDHRDDLVVILAGYTKEMQLFLSANSGLASRFPNQIEFPDYTGAELYKILCSIARSKGYTLDAACELPLVTYFDRKQAEDAATNGNGRMARNTLEKAILNQSKRLVADPDASLELLVVGDFELE</sequence>
<gene>
    <name evidence="6" type="ORF">SAMN02745178_00252</name>
</gene>
<dbReference type="SUPFAM" id="SSF52540">
    <property type="entry name" value="P-loop containing nucleoside triphosphate hydrolases"/>
    <property type="match status" value="2"/>
</dbReference>
<dbReference type="GO" id="GO:0016887">
    <property type="term" value="F:ATP hydrolysis activity"/>
    <property type="evidence" value="ECO:0007669"/>
    <property type="project" value="InterPro"/>
</dbReference>
<keyword evidence="4" id="KW-0175">Coiled coil</keyword>
<dbReference type="GO" id="GO:0005524">
    <property type="term" value="F:ATP binding"/>
    <property type="evidence" value="ECO:0007669"/>
    <property type="project" value="UniProtKB-KW"/>
</dbReference>
<dbReference type="EMBL" id="FUYF01000001">
    <property type="protein sequence ID" value="SKA74042.1"/>
    <property type="molecule type" value="Genomic_DNA"/>
</dbReference>
<reference evidence="6 7" key="1">
    <citation type="submission" date="2017-02" db="EMBL/GenBank/DDBJ databases">
        <authorList>
            <person name="Peterson S.W."/>
        </authorList>
    </citation>
    <scope>NUCLEOTIDE SEQUENCE [LARGE SCALE GENOMIC DNA]</scope>
    <source>
        <strain evidence="6 7">ATCC 27749</strain>
    </source>
</reference>
<dbReference type="GeneID" id="93336751"/>
<dbReference type="Pfam" id="PF17866">
    <property type="entry name" value="AAA_lid_6"/>
    <property type="match status" value="1"/>
</dbReference>
<dbReference type="Proteomes" id="UP000190286">
    <property type="component" value="Unassembled WGS sequence"/>
</dbReference>
<comment type="similarity">
    <text evidence="1">Belongs to the CbxX/CfxQ family.</text>
</comment>
<keyword evidence="2" id="KW-0547">Nucleotide-binding</keyword>
<keyword evidence="7" id="KW-1185">Reference proteome</keyword>
<feature type="coiled-coil region" evidence="4">
    <location>
        <begin position="27"/>
        <end position="54"/>
    </location>
</feature>
<evidence type="ECO:0000313" key="6">
    <source>
        <dbReference type="EMBL" id="SKA74042.1"/>
    </source>
</evidence>
<evidence type="ECO:0000256" key="3">
    <source>
        <dbReference type="ARBA" id="ARBA00022840"/>
    </source>
</evidence>
<dbReference type="InterPro" id="IPR003959">
    <property type="entry name" value="ATPase_AAA_core"/>
</dbReference>
<keyword evidence="3" id="KW-0067">ATP-binding</keyword>
<dbReference type="CDD" id="cd00009">
    <property type="entry name" value="AAA"/>
    <property type="match status" value="1"/>
</dbReference>
<proteinExistence type="inferred from homology"/>